<name>A0A9P4G904_9PLEO</name>
<feature type="compositionally biased region" description="Polar residues" evidence="1">
    <location>
        <begin position="57"/>
        <end position="67"/>
    </location>
</feature>
<sequence>MAETMMFFSTIPLILDSYAQPKPPGASPHHSHGSTTTPDPVAHINRGTHKSPPVANATGTRPTTSAPSHRKGPGAVGAEKKASSGKPTQNARRKGDTKEKQGWKSKVKEMKREAGKRLRLFRRNNIDAAVDVKKAD</sequence>
<proteinExistence type="predicted"/>
<dbReference type="RefSeq" id="XP_040783809.1">
    <property type="nucleotide sequence ID" value="XM_040932216.1"/>
</dbReference>
<accession>A0A9P4G904</accession>
<dbReference type="Proteomes" id="UP000800039">
    <property type="component" value="Unassembled WGS sequence"/>
</dbReference>
<dbReference type="GeneID" id="63849467"/>
<organism evidence="2 3">
    <name type="scientific">Cucurbitaria berberidis CBS 394.84</name>
    <dbReference type="NCBI Taxonomy" id="1168544"/>
    <lineage>
        <taxon>Eukaryota</taxon>
        <taxon>Fungi</taxon>
        <taxon>Dikarya</taxon>
        <taxon>Ascomycota</taxon>
        <taxon>Pezizomycotina</taxon>
        <taxon>Dothideomycetes</taxon>
        <taxon>Pleosporomycetidae</taxon>
        <taxon>Pleosporales</taxon>
        <taxon>Pleosporineae</taxon>
        <taxon>Cucurbitariaceae</taxon>
        <taxon>Cucurbitaria</taxon>
    </lineage>
</organism>
<reference evidence="2" key="1">
    <citation type="submission" date="2020-01" db="EMBL/GenBank/DDBJ databases">
        <authorList>
            <consortium name="DOE Joint Genome Institute"/>
            <person name="Haridas S."/>
            <person name="Albert R."/>
            <person name="Binder M."/>
            <person name="Bloem J."/>
            <person name="Labutti K."/>
            <person name="Salamov A."/>
            <person name="Andreopoulos B."/>
            <person name="Baker S.E."/>
            <person name="Barry K."/>
            <person name="Bills G."/>
            <person name="Bluhm B.H."/>
            <person name="Cannon C."/>
            <person name="Castanera R."/>
            <person name="Culley D.E."/>
            <person name="Daum C."/>
            <person name="Ezra D."/>
            <person name="Gonzalez J.B."/>
            <person name="Henrissat B."/>
            <person name="Kuo A."/>
            <person name="Liang C."/>
            <person name="Lipzen A."/>
            <person name="Lutzoni F."/>
            <person name="Magnuson J."/>
            <person name="Mondo S."/>
            <person name="Nolan M."/>
            <person name="Ohm R."/>
            <person name="Pangilinan J."/>
            <person name="Park H.-J."/>
            <person name="Ramirez L."/>
            <person name="Alfaro M."/>
            <person name="Sun H."/>
            <person name="Tritt A."/>
            <person name="Yoshinaga Y."/>
            <person name="Zwiers L.-H."/>
            <person name="Turgeon B.G."/>
            <person name="Goodwin S.B."/>
            <person name="Spatafora J.W."/>
            <person name="Crous P.W."/>
            <person name="Grigoriev I.V."/>
        </authorList>
    </citation>
    <scope>NUCLEOTIDE SEQUENCE</scope>
    <source>
        <strain evidence="2">CBS 394.84</strain>
    </source>
</reference>
<gene>
    <name evidence="2" type="ORF">K460DRAFT_359759</name>
</gene>
<evidence type="ECO:0000313" key="2">
    <source>
        <dbReference type="EMBL" id="KAF1841246.1"/>
    </source>
</evidence>
<feature type="region of interest" description="Disordered" evidence="1">
    <location>
        <begin position="17"/>
        <end position="116"/>
    </location>
</feature>
<comment type="caution">
    <text evidence="2">The sequence shown here is derived from an EMBL/GenBank/DDBJ whole genome shotgun (WGS) entry which is preliminary data.</text>
</comment>
<keyword evidence="3" id="KW-1185">Reference proteome</keyword>
<dbReference type="EMBL" id="ML976619">
    <property type="protein sequence ID" value="KAF1841246.1"/>
    <property type="molecule type" value="Genomic_DNA"/>
</dbReference>
<evidence type="ECO:0000256" key="1">
    <source>
        <dbReference type="SAM" id="MobiDB-lite"/>
    </source>
</evidence>
<feature type="compositionally biased region" description="Basic and acidic residues" evidence="1">
    <location>
        <begin position="93"/>
        <end position="116"/>
    </location>
</feature>
<dbReference type="AlphaFoldDB" id="A0A9P4G904"/>
<protein>
    <submittedName>
        <fullName evidence="2">Uncharacterized protein</fullName>
    </submittedName>
</protein>
<evidence type="ECO:0000313" key="3">
    <source>
        <dbReference type="Proteomes" id="UP000800039"/>
    </source>
</evidence>